<reference evidence="5 6" key="1">
    <citation type="submission" date="2020-02" db="EMBL/GenBank/DDBJ databases">
        <title>Genome sequencing, annotation and comparative genomic analysis of Bacillus tequilensis EA-CB0015, an effective biological control agent against Pseudocercospora fijiensis in banana plants.</title>
        <authorList>
            <person name="Cuellar-Gaviria T.Z."/>
            <person name="Ju K.-S."/>
            <person name="Villegas-Escobar V."/>
        </authorList>
    </citation>
    <scope>NUCLEOTIDE SEQUENCE [LARGE SCALE GENOMIC DNA]</scope>
    <source>
        <strain evidence="5 6">EA-CB0015</strain>
    </source>
</reference>
<dbReference type="InterPro" id="IPR010610">
    <property type="entry name" value="EryCIII-like_C"/>
</dbReference>
<evidence type="ECO:0000256" key="3">
    <source>
        <dbReference type="ARBA" id="ARBA00022679"/>
    </source>
</evidence>
<dbReference type="GO" id="GO:0008194">
    <property type="term" value="F:UDP-glycosyltransferase activity"/>
    <property type="evidence" value="ECO:0007669"/>
    <property type="project" value="InterPro"/>
</dbReference>
<dbReference type="RefSeq" id="WP_167872700.1">
    <property type="nucleotide sequence ID" value="NZ_CP048852.1"/>
</dbReference>
<dbReference type="Proteomes" id="UP000501914">
    <property type="component" value="Chromosome"/>
</dbReference>
<dbReference type="EMBL" id="CP048852">
    <property type="protein sequence ID" value="QIW80311.1"/>
    <property type="molecule type" value="Genomic_DNA"/>
</dbReference>
<evidence type="ECO:0000256" key="1">
    <source>
        <dbReference type="ARBA" id="ARBA00009995"/>
    </source>
</evidence>
<evidence type="ECO:0000313" key="6">
    <source>
        <dbReference type="Proteomes" id="UP000501914"/>
    </source>
</evidence>
<accession>A0A6H0WIE5</accession>
<keyword evidence="3 5" id="KW-0808">Transferase</keyword>
<dbReference type="NCBIfam" id="TIGR01426">
    <property type="entry name" value="MGT"/>
    <property type="match status" value="1"/>
</dbReference>
<keyword evidence="2" id="KW-0328">Glycosyltransferase</keyword>
<dbReference type="AlphaFoldDB" id="A0A6H0WIE5"/>
<dbReference type="KEGG" id="bteq:G4P54_11155"/>
<keyword evidence="6" id="KW-1185">Reference proteome</keyword>
<sequence>MANVLMIGFPGEGHINPSIGVMKELKSRGENITYYAVEEYKEKITALDIEFRQYHDFRGDYFGKNATGDEERDFTEMICAFLKACKDIAAHIYDEVKHESYDYVIYDHHLLAGKIIANLLKLPRFSMCTTFAMNEEFLKEMMGTYMNGSFEDSPHYETYQQLAETLNADYQAGIKKPFDVFSSEGDLTIVFTSREFQPMAEQFGERYIFVGPSITERAGINDFPFDQIDNENVLFISMGTIFNNQKQFFNQCLEVCKDFDGKVVLSIGKHIKASELNDIPANFIVRPYVPQLEILKRASLFVTHGGMNSTSEGLYFETPLVVIPMGADQFVVGNQAEKIGAGKVLKKEQLSENLLKETIQEVMNNSVYAEKAKEIGQSLKAAGGSKKAADSILEFLKYKKKSVNA</sequence>
<dbReference type="InterPro" id="IPR006326">
    <property type="entry name" value="UDPGT_MGT-like"/>
</dbReference>
<organism evidence="5 6">
    <name type="scientific">Bacillus tequilensis</name>
    <dbReference type="NCBI Taxonomy" id="227866"/>
    <lineage>
        <taxon>Bacteria</taxon>
        <taxon>Bacillati</taxon>
        <taxon>Bacillota</taxon>
        <taxon>Bacilli</taxon>
        <taxon>Bacillales</taxon>
        <taxon>Bacillaceae</taxon>
        <taxon>Bacillus</taxon>
    </lineage>
</organism>
<gene>
    <name evidence="5" type="ORF">G4P54_11155</name>
</gene>
<dbReference type="FunFam" id="3.40.50.2000:FF:000072">
    <property type="entry name" value="Glycosyl transferase"/>
    <property type="match status" value="1"/>
</dbReference>
<dbReference type="GO" id="GO:0016758">
    <property type="term" value="F:hexosyltransferase activity"/>
    <property type="evidence" value="ECO:0007669"/>
    <property type="project" value="InterPro"/>
</dbReference>
<evidence type="ECO:0000313" key="5">
    <source>
        <dbReference type="EMBL" id="QIW80311.1"/>
    </source>
</evidence>
<dbReference type="SUPFAM" id="SSF53756">
    <property type="entry name" value="UDP-Glycosyltransferase/glycogen phosphorylase"/>
    <property type="match status" value="1"/>
</dbReference>
<dbReference type="InterPro" id="IPR050271">
    <property type="entry name" value="UDP-glycosyltransferase"/>
</dbReference>
<name>A0A6H0WIE5_9BACI</name>
<evidence type="ECO:0000256" key="2">
    <source>
        <dbReference type="ARBA" id="ARBA00022676"/>
    </source>
</evidence>
<dbReference type="InterPro" id="IPR002213">
    <property type="entry name" value="UDP_glucos_trans"/>
</dbReference>
<dbReference type="Pfam" id="PF06722">
    <property type="entry name" value="EryCIII-like_C"/>
    <property type="match status" value="1"/>
</dbReference>
<comment type="similarity">
    <text evidence="1">Belongs to the UDP-glycosyltransferase family.</text>
</comment>
<proteinExistence type="inferred from homology"/>
<dbReference type="PANTHER" id="PTHR48043:SF145">
    <property type="entry name" value="FI06409P-RELATED"/>
    <property type="match status" value="1"/>
</dbReference>
<dbReference type="Gene3D" id="3.40.50.2000">
    <property type="entry name" value="Glycogen Phosphorylase B"/>
    <property type="match status" value="2"/>
</dbReference>
<feature type="domain" description="Erythromycin biosynthesis protein CIII-like C-terminal" evidence="4">
    <location>
        <begin position="253"/>
        <end position="378"/>
    </location>
</feature>
<evidence type="ECO:0000259" key="4">
    <source>
        <dbReference type="Pfam" id="PF06722"/>
    </source>
</evidence>
<dbReference type="PANTHER" id="PTHR48043">
    <property type="entry name" value="EG:EG0003.4 PROTEIN-RELATED"/>
    <property type="match status" value="1"/>
</dbReference>
<dbReference type="CDD" id="cd03784">
    <property type="entry name" value="GT1_Gtf-like"/>
    <property type="match status" value="1"/>
</dbReference>
<protein>
    <submittedName>
        <fullName evidence="5">Glycosyl transferase family 1</fullName>
    </submittedName>
</protein>